<dbReference type="PROSITE" id="PS01124">
    <property type="entry name" value="HTH_ARAC_FAMILY_2"/>
    <property type="match status" value="1"/>
</dbReference>
<feature type="domain" description="Response regulatory" evidence="6">
    <location>
        <begin position="3"/>
        <end position="120"/>
    </location>
</feature>
<gene>
    <name evidence="7" type="ORF">EM808_16770</name>
</gene>
<evidence type="ECO:0000259" key="5">
    <source>
        <dbReference type="PROSITE" id="PS01124"/>
    </source>
</evidence>
<reference evidence="7 8" key="1">
    <citation type="submission" date="2019-01" db="EMBL/GenBank/DDBJ databases">
        <title>Bacillus sp. M5HDSG1-1, whole genome shotgun sequence.</title>
        <authorList>
            <person name="Tuo L."/>
        </authorList>
    </citation>
    <scope>NUCLEOTIDE SEQUENCE [LARGE SCALE GENOMIC DNA]</scope>
    <source>
        <strain evidence="7 8">M5HDSG1-1</strain>
    </source>
</reference>
<dbReference type="EMBL" id="RZTZ01000006">
    <property type="protein sequence ID" value="RVT60871.1"/>
    <property type="molecule type" value="Genomic_DNA"/>
</dbReference>
<evidence type="ECO:0000256" key="1">
    <source>
        <dbReference type="ARBA" id="ARBA00023015"/>
    </source>
</evidence>
<evidence type="ECO:0000256" key="2">
    <source>
        <dbReference type="ARBA" id="ARBA00023125"/>
    </source>
</evidence>
<feature type="modified residue" description="4-aspartylphosphate" evidence="4">
    <location>
        <position position="55"/>
    </location>
</feature>
<dbReference type="Proteomes" id="UP000288024">
    <property type="component" value="Unassembled WGS sequence"/>
</dbReference>
<keyword evidence="8" id="KW-1185">Reference proteome</keyword>
<dbReference type="InterPro" id="IPR011006">
    <property type="entry name" value="CheY-like_superfamily"/>
</dbReference>
<keyword evidence="4" id="KW-0597">Phosphoprotein</keyword>
<dbReference type="SMART" id="SM00448">
    <property type="entry name" value="REC"/>
    <property type="match status" value="1"/>
</dbReference>
<protein>
    <submittedName>
        <fullName evidence="7">Response regulator</fullName>
    </submittedName>
</protein>
<dbReference type="InterPro" id="IPR009057">
    <property type="entry name" value="Homeodomain-like_sf"/>
</dbReference>
<evidence type="ECO:0000313" key="7">
    <source>
        <dbReference type="EMBL" id="RVT60871.1"/>
    </source>
</evidence>
<dbReference type="SMART" id="SM00342">
    <property type="entry name" value="HTH_ARAC"/>
    <property type="match status" value="1"/>
</dbReference>
<dbReference type="PRINTS" id="PR00032">
    <property type="entry name" value="HTHARAC"/>
</dbReference>
<feature type="domain" description="HTH araC/xylS-type" evidence="5">
    <location>
        <begin position="382"/>
        <end position="480"/>
    </location>
</feature>
<dbReference type="Gene3D" id="3.40.50.2300">
    <property type="match status" value="1"/>
</dbReference>
<sequence>MYNFIIVDDEDLIRKGTLKKIDKLNLPITCVGEATNGFEAMELLQKNTSHFIITDMDMPLMDGSQLLDNIIRSYPNIKVIIISGFENFSYAQKAIQAKAVSYILKPFSKETLCSALEQILEALHQEEKQLTNPMAETELTLLSHFIIGNITFSKILPQTILSLTDKKLTLATIYFKKTINWNSVTIPYTMLLHPQNDKIAFLLLEEGVSELALPFPSNSYLCGISREFNHPSQLHEAYTQTIAALNKRRFLDEMPLYYYQKDTSSREIIFDNIDEILFFIESGNSQQLKNQLTTLFHGMITSHHMTLNELKKFGLYIIEQTKGMLNNRFNFSTNYTLPIIDKTVQETIFSFNELIEYFLVFLSNIAESMRNEKIYASQDTIENVKKYILKNYDKNIKLDFLSDIFFLNSTYLSTLFKERTGQKYIDFLNSVRIENAKELLKKSERKISHISKAVGYDNPKYFFRVFKKYTGLSPEQYKKQVQSKVNPL</sequence>
<keyword evidence="1" id="KW-0805">Transcription regulation</keyword>
<dbReference type="GO" id="GO:0043565">
    <property type="term" value="F:sequence-specific DNA binding"/>
    <property type="evidence" value="ECO:0007669"/>
    <property type="project" value="InterPro"/>
</dbReference>
<keyword evidence="3" id="KW-0804">Transcription</keyword>
<dbReference type="PROSITE" id="PS50110">
    <property type="entry name" value="RESPONSE_REGULATORY"/>
    <property type="match status" value="1"/>
</dbReference>
<dbReference type="PANTHER" id="PTHR43280">
    <property type="entry name" value="ARAC-FAMILY TRANSCRIPTIONAL REGULATOR"/>
    <property type="match status" value="1"/>
</dbReference>
<dbReference type="Gene3D" id="1.10.10.60">
    <property type="entry name" value="Homeodomain-like"/>
    <property type="match status" value="2"/>
</dbReference>
<proteinExistence type="predicted"/>
<dbReference type="InterPro" id="IPR018060">
    <property type="entry name" value="HTH_AraC"/>
</dbReference>
<dbReference type="RefSeq" id="WP_127739343.1">
    <property type="nucleotide sequence ID" value="NZ_CP196003.1"/>
</dbReference>
<evidence type="ECO:0000256" key="3">
    <source>
        <dbReference type="ARBA" id="ARBA00023163"/>
    </source>
</evidence>
<dbReference type="PANTHER" id="PTHR43280:SF28">
    <property type="entry name" value="HTH-TYPE TRANSCRIPTIONAL ACTIVATOR RHAS"/>
    <property type="match status" value="1"/>
</dbReference>
<dbReference type="Pfam" id="PF00072">
    <property type="entry name" value="Response_reg"/>
    <property type="match status" value="1"/>
</dbReference>
<dbReference type="AlphaFoldDB" id="A0A437K964"/>
<keyword evidence="2" id="KW-0238">DNA-binding</keyword>
<dbReference type="Pfam" id="PF12833">
    <property type="entry name" value="HTH_18"/>
    <property type="match status" value="1"/>
</dbReference>
<dbReference type="GO" id="GO:0000160">
    <property type="term" value="P:phosphorelay signal transduction system"/>
    <property type="evidence" value="ECO:0007669"/>
    <property type="project" value="InterPro"/>
</dbReference>
<dbReference type="SUPFAM" id="SSF46689">
    <property type="entry name" value="Homeodomain-like"/>
    <property type="match status" value="1"/>
</dbReference>
<dbReference type="GO" id="GO:0003700">
    <property type="term" value="F:DNA-binding transcription factor activity"/>
    <property type="evidence" value="ECO:0007669"/>
    <property type="project" value="InterPro"/>
</dbReference>
<organism evidence="7 8">
    <name type="scientific">Niallia taxi</name>
    <dbReference type="NCBI Taxonomy" id="2499688"/>
    <lineage>
        <taxon>Bacteria</taxon>
        <taxon>Bacillati</taxon>
        <taxon>Bacillota</taxon>
        <taxon>Bacilli</taxon>
        <taxon>Bacillales</taxon>
        <taxon>Bacillaceae</taxon>
        <taxon>Niallia</taxon>
    </lineage>
</organism>
<evidence type="ECO:0000313" key="8">
    <source>
        <dbReference type="Proteomes" id="UP000288024"/>
    </source>
</evidence>
<accession>A0A437K964</accession>
<comment type="caution">
    <text evidence="7">The sequence shown here is derived from an EMBL/GenBank/DDBJ whole genome shotgun (WGS) entry which is preliminary data.</text>
</comment>
<dbReference type="SUPFAM" id="SSF52172">
    <property type="entry name" value="CheY-like"/>
    <property type="match status" value="1"/>
</dbReference>
<dbReference type="InterPro" id="IPR020449">
    <property type="entry name" value="Tscrpt_reg_AraC-type_HTH"/>
</dbReference>
<evidence type="ECO:0000259" key="6">
    <source>
        <dbReference type="PROSITE" id="PS50110"/>
    </source>
</evidence>
<dbReference type="InterPro" id="IPR001789">
    <property type="entry name" value="Sig_transdc_resp-reg_receiver"/>
</dbReference>
<dbReference type="CDD" id="cd17536">
    <property type="entry name" value="REC_YesN-like"/>
    <property type="match status" value="1"/>
</dbReference>
<evidence type="ECO:0000256" key="4">
    <source>
        <dbReference type="PROSITE-ProRule" id="PRU00169"/>
    </source>
</evidence>
<name>A0A437K964_9BACI</name>